<dbReference type="Proteomes" id="UP000642910">
    <property type="component" value="Unassembled WGS sequence"/>
</dbReference>
<keyword evidence="1" id="KW-0472">Membrane</keyword>
<protein>
    <submittedName>
        <fullName evidence="2">Stage II sporulation protein M</fullName>
    </submittedName>
</protein>
<dbReference type="InterPro" id="IPR014196">
    <property type="entry name" value="SpoIIM"/>
</dbReference>
<dbReference type="RefSeq" id="WP_067848070.1">
    <property type="nucleotide sequence ID" value="NZ_JADPKZ010000047.1"/>
</dbReference>
<evidence type="ECO:0000256" key="1">
    <source>
        <dbReference type="SAM" id="Phobius"/>
    </source>
</evidence>
<feature type="transmembrane region" description="Helical" evidence="1">
    <location>
        <begin position="146"/>
        <end position="172"/>
    </location>
</feature>
<feature type="transmembrane region" description="Helical" evidence="1">
    <location>
        <begin position="37"/>
        <end position="58"/>
    </location>
</feature>
<feature type="transmembrane region" description="Helical" evidence="1">
    <location>
        <begin position="100"/>
        <end position="125"/>
    </location>
</feature>
<accession>A0ABS0F5U6</accession>
<keyword evidence="1" id="KW-1133">Transmembrane helix</keyword>
<dbReference type="Pfam" id="PF01944">
    <property type="entry name" value="SpoIIM"/>
    <property type="match status" value="1"/>
</dbReference>
<gene>
    <name evidence="2" type="ORF">IW967_12525</name>
</gene>
<evidence type="ECO:0000313" key="3">
    <source>
        <dbReference type="Proteomes" id="UP000642910"/>
    </source>
</evidence>
<dbReference type="PIRSF" id="PIRSF038973">
    <property type="entry name" value="SpoIIM"/>
    <property type="match status" value="1"/>
</dbReference>
<keyword evidence="1" id="KW-0812">Transmembrane</keyword>
<organism evidence="2 3">
    <name type="scientific">Alicyclobacillus mali</name>
    <name type="common">ex Roth et al. 2021</name>
    <dbReference type="NCBI Taxonomy" id="1123961"/>
    <lineage>
        <taxon>Bacteria</taxon>
        <taxon>Bacillati</taxon>
        <taxon>Bacillota</taxon>
        <taxon>Bacilli</taxon>
        <taxon>Bacillales</taxon>
        <taxon>Alicyclobacillaceae</taxon>
        <taxon>Alicyclobacillus</taxon>
    </lineage>
</organism>
<sequence>MKAMLWAVRRRPRTPRTPSLIGFRVRRILARRLSQEAHIVAFLLGIVLSGVAFGGIVAGELRPGDKLELANQLEAFLLATVHGQLASGSSVFASRLVSDAAWLALVWLAGSSAVGIPIVAAAVFARAFEAGFAAAFTALQFGWKGFVVAAFGIFVHQAIFLFAFLIAGVNAIRFSYQIVAQSVPLYQWTLQFLRYTGGSVMCLGGVMLAAAIQAFVVPPMVSRLLGG</sequence>
<name>A0ABS0F5U6_9BACL</name>
<proteinExistence type="predicted"/>
<dbReference type="InterPro" id="IPR002798">
    <property type="entry name" value="SpoIIM-like"/>
</dbReference>
<keyword evidence="3" id="KW-1185">Reference proteome</keyword>
<dbReference type="EMBL" id="JADPKZ010000047">
    <property type="protein sequence ID" value="MBF8378680.1"/>
    <property type="molecule type" value="Genomic_DNA"/>
</dbReference>
<evidence type="ECO:0000313" key="2">
    <source>
        <dbReference type="EMBL" id="MBF8378680.1"/>
    </source>
</evidence>
<reference evidence="2 3" key="1">
    <citation type="submission" date="2020-11" db="EMBL/GenBank/DDBJ databases">
        <title>Genomic insight of Alicyclobacillus mali FL 18 reveals a new arsenic-resistant strain, with potential in environmental biotechnology.</title>
        <authorList>
            <person name="Fiorentino G."/>
            <person name="Gallo G."/>
            <person name="Aulitto M."/>
        </authorList>
    </citation>
    <scope>NUCLEOTIDE SEQUENCE [LARGE SCALE GENOMIC DNA]</scope>
    <source>
        <strain evidence="2 3">FL 18</strain>
    </source>
</reference>
<comment type="caution">
    <text evidence="2">The sequence shown here is derived from an EMBL/GenBank/DDBJ whole genome shotgun (WGS) entry which is preliminary data.</text>
</comment>
<feature type="transmembrane region" description="Helical" evidence="1">
    <location>
        <begin position="192"/>
        <end position="217"/>
    </location>
</feature>